<dbReference type="InterPro" id="IPR000644">
    <property type="entry name" value="CBS_dom"/>
</dbReference>
<sequence>MLARDVMSTDFFILTPDALVHQALEPVWENRRRELPVVEEGRFLGVLTMRELIRQALPSYIRNDRHFANLTFAPDLHQVTDRLQELGQRTVREVMSREVRKVGPDTALLAVATALIRDEDKEARNVWVVDDGHKLVGQISEWEVMRHIFGRLDFSS</sequence>
<organism evidence="4 5">
    <name type="scientific">Thiohalorhabdus denitrificans</name>
    <dbReference type="NCBI Taxonomy" id="381306"/>
    <lineage>
        <taxon>Bacteria</taxon>
        <taxon>Pseudomonadati</taxon>
        <taxon>Pseudomonadota</taxon>
        <taxon>Gammaproteobacteria</taxon>
        <taxon>Thiohalorhabdales</taxon>
        <taxon>Thiohalorhabdaceae</taxon>
        <taxon>Thiohalorhabdus</taxon>
    </lineage>
</organism>
<dbReference type="Proteomes" id="UP000183104">
    <property type="component" value="Unassembled WGS sequence"/>
</dbReference>
<name>A0A0P9CX19_9GAMM</name>
<reference evidence="5" key="1">
    <citation type="submission" date="2016-10" db="EMBL/GenBank/DDBJ databases">
        <authorList>
            <person name="Varghese N."/>
        </authorList>
    </citation>
    <scope>NUCLEOTIDE SEQUENCE [LARGE SCALE GENOMIC DNA]</scope>
    <source>
        <strain evidence="5">HL 19</strain>
    </source>
</reference>
<dbReference type="InterPro" id="IPR051257">
    <property type="entry name" value="Diverse_CBS-Domain"/>
</dbReference>
<dbReference type="SUPFAM" id="SSF54631">
    <property type="entry name" value="CBS-domain pair"/>
    <property type="match status" value="1"/>
</dbReference>
<dbReference type="EMBL" id="FMUN01000004">
    <property type="protein sequence ID" value="SCY25392.1"/>
    <property type="molecule type" value="Genomic_DNA"/>
</dbReference>
<evidence type="ECO:0000256" key="2">
    <source>
        <dbReference type="PROSITE-ProRule" id="PRU00703"/>
    </source>
</evidence>
<evidence type="ECO:0000259" key="3">
    <source>
        <dbReference type="PROSITE" id="PS51371"/>
    </source>
</evidence>
<dbReference type="STRING" id="381306.AN478_02045"/>
<evidence type="ECO:0000313" key="4">
    <source>
        <dbReference type="EMBL" id="SCY25392.1"/>
    </source>
</evidence>
<keyword evidence="5" id="KW-1185">Reference proteome</keyword>
<dbReference type="PANTHER" id="PTHR43080:SF2">
    <property type="entry name" value="CBS DOMAIN-CONTAINING PROTEIN"/>
    <property type="match status" value="1"/>
</dbReference>
<feature type="domain" description="CBS" evidence="3">
    <location>
        <begin position="7"/>
        <end position="65"/>
    </location>
</feature>
<proteinExistence type="predicted"/>
<dbReference type="Pfam" id="PF00571">
    <property type="entry name" value="CBS"/>
    <property type="match status" value="2"/>
</dbReference>
<dbReference type="InterPro" id="IPR046342">
    <property type="entry name" value="CBS_dom_sf"/>
</dbReference>
<dbReference type="PROSITE" id="PS51371">
    <property type="entry name" value="CBS"/>
    <property type="match status" value="2"/>
</dbReference>
<dbReference type="PANTHER" id="PTHR43080">
    <property type="entry name" value="CBS DOMAIN-CONTAINING PROTEIN CBSX3, MITOCHONDRIAL"/>
    <property type="match status" value="1"/>
</dbReference>
<gene>
    <name evidence="4" type="ORF">SAMN05661077_1599</name>
</gene>
<protein>
    <submittedName>
        <fullName evidence="4">CBS domain-containing protein</fullName>
    </submittedName>
</protein>
<keyword evidence="1 2" id="KW-0129">CBS domain</keyword>
<dbReference type="AlphaFoldDB" id="A0A0P9CX19"/>
<evidence type="ECO:0000313" key="5">
    <source>
        <dbReference type="Proteomes" id="UP000183104"/>
    </source>
</evidence>
<dbReference type="RefSeq" id="WP_054964959.1">
    <property type="nucleotide sequence ID" value="NZ_FMUN01000004.1"/>
</dbReference>
<dbReference type="OrthoDB" id="9794094at2"/>
<dbReference type="Gene3D" id="3.10.580.10">
    <property type="entry name" value="CBS-domain"/>
    <property type="match status" value="1"/>
</dbReference>
<evidence type="ECO:0000256" key="1">
    <source>
        <dbReference type="ARBA" id="ARBA00023122"/>
    </source>
</evidence>
<feature type="domain" description="CBS" evidence="3">
    <location>
        <begin position="95"/>
        <end position="154"/>
    </location>
</feature>
<accession>A0A0P9CX19</accession>